<evidence type="ECO:0000313" key="4">
    <source>
        <dbReference type="Proteomes" id="UP001515500"/>
    </source>
</evidence>
<keyword evidence="2 3" id="KW-0175">Coiled coil</keyword>
<sequence length="699" mass="77766">MEIAKDSVSNSPGSSVLNPFYSPVSDNSNLSNTITSDVYGIQTPAFFNVLKDDTGNFKGESSAGMYHSGIVDTATPFESVKEAVSKFGGIVDWKAHKKMAVEKQKNVQLELRKAQEEIPMYRKQSERAEVLKEQALKELDKTKRMVEELKLKLEKALTEEAQAKQDSELAVLRAKEMEQGIGDDVSVAAKTQLEVAKARHEAALTDLISIKKELEELKGEYAVLVKERDSAVKKAEKAVADSKEIEKTVEDLTLELITIKESLESAHASHLEAEESRIAAALAMEQDSQSWIKDLKKAEDDLMQLNEQFSSSKNLKSKLDTSSALLLNLKVELATYMEAKLHEENSPGISTQEAVVSIRKELEEVKLSIEKSKEEAECLRVAAACLKSEIENEKEALSTLKQKEEISLISISSLESELKKTSTELELALSKGKEFENEIIELPSLLQQATQEADQAKGFAALAREELEKAKEEAEHAKAQASTVSIRLDAALKEVEASKASELLAVAAIKALEESENNASNSCDITNDSVSLSFEEYRALSEKAREAEDMANKKVILAIEQIKEAKASESMSLAKFEELTEELNNKKEALRVAIEKAEKAQEGKLCVEQELRTWRAEHEQRRKANDASFLSQSTEECRGPNSYIDEEIINSANSATNPKLYLSENNMRSAKLETKMKKKKSFFPRIVMFLARKKAQSLK</sequence>
<keyword evidence="4" id="KW-1185">Reference proteome</keyword>
<dbReference type="GO" id="GO:0009904">
    <property type="term" value="P:chloroplast accumulation movement"/>
    <property type="evidence" value="ECO:0007669"/>
    <property type="project" value="TreeGrafter"/>
</dbReference>
<evidence type="ECO:0000256" key="1">
    <source>
        <dbReference type="ARBA" id="ARBA00005485"/>
    </source>
</evidence>
<dbReference type="Proteomes" id="UP001515500">
    <property type="component" value="Chromosome 18"/>
</dbReference>
<feature type="coiled-coil region" evidence="3">
    <location>
        <begin position="355"/>
        <end position="487"/>
    </location>
</feature>
<comment type="similarity">
    <text evidence="1">Belongs to the WEB family.</text>
</comment>
<reference evidence="5" key="1">
    <citation type="submission" date="2025-08" db="UniProtKB">
        <authorList>
            <consortium name="RefSeq"/>
        </authorList>
    </citation>
    <scope>IDENTIFICATION</scope>
</reference>
<dbReference type="PANTHER" id="PTHR32054:SF31">
    <property type="entry name" value="PROTEIN WEAK CHLOROPLAST MOVEMENT UNDER BLUE LIGHT 1"/>
    <property type="match status" value="1"/>
</dbReference>
<dbReference type="GeneID" id="120281891"/>
<evidence type="ECO:0000313" key="5">
    <source>
        <dbReference type="RefSeq" id="XP_039144522.1"/>
    </source>
</evidence>
<name>A0AB40D1G6_DIOCR</name>
<protein>
    <submittedName>
        <fullName evidence="5">Protein WEAK CHLOROPLAST MOVEMENT UNDER BLUE LIGHT 1-like</fullName>
    </submittedName>
</protein>
<dbReference type="GO" id="GO:0005829">
    <property type="term" value="C:cytosol"/>
    <property type="evidence" value="ECO:0007669"/>
    <property type="project" value="TreeGrafter"/>
</dbReference>
<accession>A0AB40D1G6</accession>
<organism evidence="4 5">
    <name type="scientific">Dioscorea cayennensis subsp. rotundata</name>
    <name type="common">White Guinea yam</name>
    <name type="synonym">Dioscorea rotundata</name>
    <dbReference type="NCBI Taxonomy" id="55577"/>
    <lineage>
        <taxon>Eukaryota</taxon>
        <taxon>Viridiplantae</taxon>
        <taxon>Streptophyta</taxon>
        <taxon>Embryophyta</taxon>
        <taxon>Tracheophyta</taxon>
        <taxon>Spermatophyta</taxon>
        <taxon>Magnoliopsida</taxon>
        <taxon>Liliopsida</taxon>
        <taxon>Dioscoreales</taxon>
        <taxon>Dioscoreaceae</taxon>
        <taxon>Dioscorea</taxon>
    </lineage>
</organism>
<dbReference type="InterPro" id="IPR008545">
    <property type="entry name" value="Web"/>
</dbReference>
<feature type="coiled-coil region" evidence="3">
    <location>
        <begin position="197"/>
        <end position="255"/>
    </location>
</feature>
<proteinExistence type="inferred from homology"/>
<gene>
    <name evidence="5" type="primary">LOC120281891</name>
</gene>
<feature type="coiled-coil region" evidence="3">
    <location>
        <begin position="288"/>
        <end position="315"/>
    </location>
</feature>
<feature type="coiled-coil region" evidence="3">
    <location>
        <begin position="573"/>
        <end position="603"/>
    </location>
</feature>
<feature type="coiled-coil region" evidence="3">
    <location>
        <begin position="97"/>
        <end position="166"/>
    </location>
</feature>
<evidence type="ECO:0000256" key="3">
    <source>
        <dbReference type="SAM" id="Coils"/>
    </source>
</evidence>
<dbReference type="AlphaFoldDB" id="A0AB40D1G6"/>
<evidence type="ECO:0000256" key="2">
    <source>
        <dbReference type="ARBA" id="ARBA00023054"/>
    </source>
</evidence>
<dbReference type="GO" id="GO:0009903">
    <property type="term" value="P:chloroplast avoidance movement"/>
    <property type="evidence" value="ECO:0007669"/>
    <property type="project" value="TreeGrafter"/>
</dbReference>
<dbReference type="PANTHER" id="PTHR32054">
    <property type="entry name" value="HEAVY CHAIN, PUTATIVE, EXPRESSED-RELATED-RELATED"/>
    <property type="match status" value="1"/>
</dbReference>
<dbReference type="RefSeq" id="XP_039144522.1">
    <property type="nucleotide sequence ID" value="XM_039288588.1"/>
</dbReference>
<dbReference type="Pfam" id="PF05701">
    <property type="entry name" value="WEMBL"/>
    <property type="match status" value="1"/>
</dbReference>